<evidence type="ECO:0000313" key="8">
    <source>
        <dbReference type="EMBL" id="AOM67561.1"/>
    </source>
</evidence>
<dbReference type="InterPro" id="IPR051790">
    <property type="entry name" value="Cytochrome_c-biogenesis_DsbD"/>
</dbReference>
<evidence type="ECO:0000256" key="4">
    <source>
        <dbReference type="ARBA" id="ARBA00022989"/>
    </source>
</evidence>
<dbReference type="AlphaFoldDB" id="A0A1C9CGQ2"/>
<comment type="subcellular location">
    <subcellularLocation>
        <location evidence="1">Membrane</location>
        <topology evidence="1">Multi-pass membrane protein</topology>
    </subcellularLocation>
</comment>
<evidence type="ECO:0000259" key="7">
    <source>
        <dbReference type="Pfam" id="PF02683"/>
    </source>
</evidence>
<dbReference type="EMBL" id="KX284725">
    <property type="protein sequence ID" value="AOM67561.1"/>
    <property type="molecule type" value="Genomic_DNA"/>
</dbReference>
<geneLocation type="plastid" evidence="8"/>
<dbReference type="GeneID" id="29056932"/>
<dbReference type="Pfam" id="PF02683">
    <property type="entry name" value="DsbD_TM"/>
    <property type="match status" value="1"/>
</dbReference>
<dbReference type="GO" id="GO:0017004">
    <property type="term" value="P:cytochrome complex assembly"/>
    <property type="evidence" value="ECO:0007669"/>
    <property type="project" value="InterPro"/>
</dbReference>
<gene>
    <name evidence="8" type="primary">dsbD</name>
    <name evidence="8" type="ORF">Kuma_127</name>
</gene>
<feature type="transmembrane region" description="Helical" evidence="6">
    <location>
        <begin position="32"/>
        <end position="59"/>
    </location>
</feature>
<protein>
    <submittedName>
        <fullName evidence="8">Cytochrome c biogenesis protein transmembrane region</fullName>
    </submittedName>
</protein>
<proteinExistence type="inferred from homology"/>
<evidence type="ECO:0000256" key="2">
    <source>
        <dbReference type="ARBA" id="ARBA00006143"/>
    </source>
</evidence>
<evidence type="ECO:0000256" key="5">
    <source>
        <dbReference type="ARBA" id="ARBA00023136"/>
    </source>
</evidence>
<evidence type="ECO:0000256" key="3">
    <source>
        <dbReference type="ARBA" id="ARBA00022692"/>
    </source>
</evidence>
<evidence type="ECO:0000256" key="1">
    <source>
        <dbReference type="ARBA" id="ARBA00004141"/>
    </source>
</evidence>
<feature type="transmembrane region" description="Helical" evidence="6">
    <location>
        <begin position="110"/>
        <end position="132"/>
    </location>
</feature>
<comment type="similarity">
    <text evidence="2">Belongs to the DsbD family.</text>
</comment>
<evidence type="ECO:0000256" key="6">
    <source>
        <dbReference type="SAM" id="Phobius"/>
    </source>
</evidence>
<feature type="transmembrane region" description="Helical" evidence="6">
    <location>
        <begin position="71"/>
        <end position="98"/>
    </location>
</feature>
<keyword evidence="5 6" id="KW-0472">Membrane</keyword>
<dbReference type="PANTHER" id="PTHR31272:SF9">
    <property type="entry name" value="BLL1027 PROTEIN"/>
    <property type="match status" value="1"/>
</dbReference>
<feature type="transmembrane region" description="Helical" evidence="6">
    <location>
        <begin position="178"/>
        <end position="202"/>
    </location>
</feature>
<keyword evidence="8" id="KW-0934">Plastid</keyword>
<accession>A0A1C9CGQ2</accession>
<dbReference type="InterPro" id="IPR003834">
    <property type="entry name" value="Cyt_c_assmbl_TM_dom"/>
</dbReference>
<sequence length="239" mass="27303">MNIYIKQLVFTIYEMQHQLNMSLIKEINHVNLFSFIFLLTGGMLNSFSPCMVSSFPIIASYLPSQKNNIQINLSFIFGIITSILAIGISIILINIHSINKLNNIKLFSSILYFIIGLNILEIFSMHLPINLMTKIQSINKKNLFFTYIFGISIGFNISPCNTPILTSLILWITHTKNILVSVIFLGIYTLGYLSPILLYLVSIRYFSKVQIPKFIWEFIFPFTGGLLITTSVFSLCQVY</sequence>
<name>A0A1C9CGQ2_9FLOR</name>
<keyword evidence="4 6" id="KW-1133">Transmembrane helix</keyword>
<dbReference type="PANTHER" id="PTHR31272">
    <property type="entry name" value="CYTOCHROME C-TYPE BIOGENESIS PROTEIN HI_1454-RELATED"/>
    <property type="match status" value="1"/>
</dbReference>
<feature type="domain" description="Cytochrome C biogenesis protein transmembrane" evidence="7">
    <location>
        <begin position="36"/>
        <end position="202"/>
    </location>
</feature>
<organism evidence="8">
    <name type="scientific">Kumanoa americana</name>
    <dbReference type="NCBI Taxonomy" id="1196377"/>
    <lineage>
        <taxon>Eukaryota</taxon>
        <taxon>Rhodophyta</taxon>
        <taxon>Florideophyceae</taxon>
        <taxon>Nemaliophycidae</taxon>
        <taxon>Batrachospermales</taxon>
        <taxon>Batrachospermaceae</taxon>
        <taxon>Kumanoa</taxon>
    </lineage>
</organism>
<feature type="transmembrane region" description="Helical" evidence="6">
    <location>
        <begin position="144"/>
        <end position="172"/>
    </location>
</feature>
<dbReference type="RefSeq" id="YP_009297827.1">
    <property type="nucleotide sequence ID" value="NC_031178.1"/>
</dbReference>
<keyword evidence="3 6" id="KW-0812">Transmembrane</keyword>
<dbReference type="GO" id="GO:0016020">
    <property type="term" value="C:membrane"/>
    <property type="evidence" value="ECO:0007669"/>
    <property type="project" value="UniProtKB-SubCell"/>
</dbReference>
<feature type="transmembrane region" description="Helical" evidence="6">
    <location>
        <begin position="214"/>
        <end position="235"/>
    </location>
</feature>
<reference evidence="8" key="1">
    <citation type="journal article" date="2018" name="PLoS ONE">
        <title>Plastid genome analysis of three Nemaliophycidae red algal species suggests environmental adaptation for iron limited habitats.</title>
        <authorList>
            <person name="Cho C.H."/>
            <person name="Choi J.W."/>
            <person name="Lam D.W."/>
            <person name="Kim K.M."/>
            <person name="Yoon H.S."/>
        </authorList>
    </citation>
    <scope>NUCLEOTIDE SEQUENCE</scope>
</reference>